<evidence type="ECO:0000256" key="14">
    <source>
        <dbReference type="ARBA" id="ARBA00046008"/>
    </source>
</evidence>
<keyword evidence="8" id="KW-0223">Dioxygenase</keyword>
<evidence type="ECO:0000256" key="1">
    <source>
        <dbReference type="ARBA" id="ARBA00001954"/>
    </source>
</evidence>
<keyword evidence="9" id="KW-0560">Oxidoreductase</keyword>
<dbReference type="InterPro" id="IPR042098">
    <property type="entry name" value="TauD-like_sf"/>
</dbReference>
<dbReference type="UniPathway" id="UPA00118"/>
<dbReference type="OrthoDB" id="408743at2759"/>
<dbReference type="Proteomes" id="UP000475862">
    <property type="component" value="Unassembled WGS sequence"/>
</dbReference>
<evidence type="ECO:0000256" key="15">
    <source>
        <dbReference type="ARBA" id="ARBA00049334"/>
    </source>
</evidence>
<feature type="domain" description="TauD/TfdA-like" evidence="16">
    <location>
        <begin position="98"/>
        <end position="360"/>
    </location>
</feature>
<feature type="domain" description="Gamma-butyrobetaine hydroxylase-like N-terminal" evidence="17">
    <location>
        <begin position="10"/>
        <end position="77"/>
    </location>
</feature>
<dbReference type="GO" id="GO:0045329">
    <property type="term" value="P:carnitine biosynthetic process"/>
    <property type="evidence" value="ECO:0007669"/>
    <property type="project" value="UniProtKB-UniPathway"/>
</dbReference>
<dbReference type="PANTHER" id="PTHR10696">
    <property type="entry name" value="GAMMA-BUTYROBETAINE HYDROXYLASE-RELATED"/>
    <property type="match status" value="1"/>
</dbReference>
<gene>
    <name evidence="18" type="ORF">AGLY_001074</name>
</gene>
<dbReference type="EC" id="1.14.11.8" evidence="5"/>
<dbReference type="SUPFAM" id="SSF51197">
    <property type="entry name" value="Clavaminate synthase-like"/>
    <property type="match status" value="1"/>
</dbReference>
<evidence type="ECO:0000256" key="8">
    <source>
        <dbReference type="ARBA" id="ARBA00022964"/>
    </source>
</evidence>
<organism evidence="18 19">
    <name type="scientific">Aphis glycines</name>
    <name type="common">Soybean aphid</name>
    <dbReference type="NCBI Taxonomy" id="307491"/>
    <lineage>
        <taxon>Eukaryota</taxon>
        <taxon>Metazoa</taxon>
        <taxon>Ecdysozoa</taxon>
        <taxon>Arthropoda</taxon>
        <taxon>Hexapoda</taxon>
        <taxon>Insecta</taxon>
        <taxon>Pterygota</taxon>
        <taxon>Neoptera</taxon>
        <taxon>Paraneoptera</taxon>
        <taxon>Hemiptera</taxon>
        <taxon>Sternorrhyncha</taxon>
        <taxon>Aphidomorpha</taxon>
        <taxon>Aphidoidea</taxon>
        <taxon>Aphididae</taxon>
        <taxon>Aphidini</taxon>
        <taxon>Aphis</taxon>
        <taxon>Aphis</taxon>
    </lineage>
</organism>
<dbReference type="FunFam" id="3.30.2020.30:FF:000002">
    <property type="entry name" value="Putative gamma-butyrobetaine dioxygenase"/>
    <property type="match status" value="1"/>
</dbReference>
<dbReference type="PANTHER" id="PTHR10696:SF51">
    <property type="entry name" value="TRIMETHYLLYSINE DIOXYGENASE, MITOCHONDRIAL"/>
    <property type="match status" value="1"/>
</dbReference>
<keyword evidence="19" id="KW-1185">Reference proteome</keyword>
<evidence type="ECO:0000256" key="6">
    <source>
        <dbReference type="ARBA" id="ARBA00022723"/>
    </source>
</evidence>
<evidence type="ECO:0000256" key="11">
    <source>
        <dbReference type="ARBA" id="ARBA00030363"/>
    </source>
</evidence>
<comment type="pathway">
    <text evidence="3">Amine and polyamine biosynthesis; carnitine biosynthesis.</text>
</comment>
<evidence type="ECO:0000256" key="5">
    <source>
        <dbReference type="ARBA" id="ARBA00012267"/>
    </source>
</evidence>
<dbReference type="Pfam" id="PF06155">
    <property type="entry name" value="GBBH-like_N"/>
    <property type="match status" value="1"/>
</dbReference>
<reference evidence="18 19" key="1">
    <citation type="submission" date="2019-08" db="EMBL/GenBank/DDBJ databases">
        <title>The genome of the soybean aphid Biotype 1, its phylome, world population structure and adaptation to the North American continent.</title>
        <authorList>
            <person name="Giordano R."/>
            <person name="Donthu R.K."/>
            <person name="Hernandez A.G."/>
            <person name="Wright C.L."/>
            <person name="Zimin A.V."/>
        </authorList>
    </citation>
    <scope>NUCLEOTIDE SEQUENCE [LARGE SCALE GENOMIC DNA]</scope>
    <source>
        <tissue evidence="18">Whole aphids</tissue>
    </source>
</reference>
<dbReference type="GO" id="GO:0005739">
    <property type="term" value="C:mitochondrion"/>
    <property type="evidence" value="ECO:0007669"/>
    <property type="project" value="TreeGrafter"/>
</dbReference>
<evidence type="ECO:0000259" key="16">
    <source>
        <dbReference type="Pfam" id="PF02668"/>
    </source>
</evidence>
<name>A0A6G0U8S6_APHGL</name>
<dbReference type="InterPro" id="IPR003819">
    <property type="entry name" value="TauD/TfdA-like"/>
</dbReference>
<comment type="cofactor">
    <cofactor evidence="1">
        <name>Fe(2+)</name>
        <dbReference type="ChEBI" id="CHEBI:29033"/>
    </cofactor>
</comment>
<evidence type="ECO:0000259" key="17">
    <source>
        <dbReference type="Pfam" id="PF06155"/>
    </source>
</evidence>
<evidence type="ECO:0000256" key="7">
    <source>
        <dbReference type="ARBA" id="ARBA00022873"/>
    </source>
</evidence>
<dbReference type="AlphaFoldDB" id="A0A6G0U8S6"/>
<evidence type="ECO:0000313" key="19">
    <source>
        <dbReference type="Proteomes" id="UP000475862"/>
    </source>
</evidence>
<proteinExistence type="inferred from homology"/>
<keyword evidence="6" id="KW-0479">Metal-binding</keyword>
<evidence type="ECO:0000256" key="9">
    <source>
        <dbReference type="ARBA" id="ARBA00023002"/>
    </source>
</evidence>
<comment type="similarity">
    <text evidence="4">Belongs to the gamma-BBH/TMLD family.</text>
</comment>
<dbReference type="Gene3D" id="3.60.130.10">
    <property type="entry name" value="Clavaminate synthase-like"/>
    <property type="match status" value="1"/>
</dbReference>
<evidence type="ECO:0000256" key="4">
    <source>
        <dbReference type="ARBA" id="ARBA00008654"/>
    </source>
</evidence>
<evidence type="ECO:0000256" key="13">
    <source>
        <dbReference type="ARBA" id="ARBA00032283"/>
    </source>
</evidence>
<evidence type="ECO:0000313" key="18">
    <source>
        <dbReference type="EMBL" id="KAE9545531.1"/>
    </source>
</evidence>
<dbReference type="InterPro" id="IPR010376">
    <property type="entry name" value="GBBH-like_N"/>
</dbReference>
<keyword evidence="7" id="KW-0124">Carnitine biosynthesis</keyword>
<dbReference type="InterPro" id="IPR050411">
    <property type="entry name" value="AlphaKG_dependent_hydroxylases"/>
</dbReference>
<dbReference type="Gene3D" id="3.30.2020.30">
    <property type="match status" value="1"/>
</dbReference>
<comment type="cofactor">
    <cofactor evidence="2">
        <name>L-ascorbate</name>
        <dbReference type="ChEBI" id="CHEBI:38290"/>
    </cofactor>
</comment>
<dbReference type="Pfam" id="PF02668">
    <property type="entry name" value="TauD"/>
    <property type="match status" value="1"/>
</dbReference>
<dbReference type="EMBL" id="VYZN01000001">
    <property type="protein sequence ID" value="KAE9545531.1"/>
    <property type="molecule type" value="Genomic_DNA"/>
</dbReference>
<comment type="caution">
    <text evidence="18">The sequence shown here is derived from an EMBL/GenBank/DDBJ whole genome shotgun (WGS) entry which is preliminary data.</text>
</comment>
<evidence type="ECO:0000256" key="3">
    <source>
        <dbReference type="ARBA" id="ARBA00005022"/>
    </source>
</evidence>
<accession>A0A6G0U8S6</accession>
<evidence type="ECO:0000256" key="10">
    <source>
        <dbReference type="ARBA" id="ARBA00023004"/>
    </source>
</evidence>
<protein>
    <recommendedName>
        <fullName evidence="5">trimethyllysine dioxygenase</fullName>
        <ecNumber evidence="5">1.14.11.8</ecNumber>
    </recommendedName>
    <alternativeName>
        <fullName evidence="12">Epsilon-trimethyllysine 2-oxoglutarate dioxygenase</fullName>
    </alternativeName>
    <alternativeName>
        <fullName evidence="11">TML hydroxylase</fullName>
    </alternativeName>
    <alternativeName>
        <fullName evidence="13">TML-alpha-ketoglutarate dioxygenase</fullName>
    </alternativeName>
</protein>
<comment type="function">
    <text evidence="14">Converts trimethyllysine (TML) into hydroxytrimethyllysine (HTML).</text>
</comment>
<sequence>MADQLKIGKESVTINIIWLRDNCRCSECYDHDNNSRKITTRQFLKSINTKIQDYTQADNNLYIEWSDGHKSVYDTKWVIDTWTENKIKIEPISCFGEELEKLPTKVSYNNLTQKECLKELIKSILKYGVGIITNARDQMFKYFVQRVNTQQLDKNVEPTLEATEKLVRFIAQPQETNFGTMWTVGLNENHKDPAYLNGPLIVHNDSTYYNESTGLQVFHMFERDINGKGGLSTIVDGFKVAEILKQENPLHFKNLTEIEIESEYIEPGFHYKCKGPVIKIDPTTKEIYQIRFNIYDRSALPPSRANEFYKSYAHFLEILEREELYWKHCLKPGTVVIYNNWRILHGRTSFTGKRVFGGCYLSMTEFLSKARTLKLIS</sequence>
<comment type="catalytic activity">
    <reaction evidence="15">
        <text>N(6),N(6),N(6)-trimethyl-L-lysine + 2-oxoglutarate + O2 = (3S)-3-hydroxy-N(6),N(6),N(6)-trimethyl-L-lysine + succinate + CO2</text>
        <dbReference type="Rhea" id="RHEA:14181"/>
        <dbReference type="ChEBI" id="CHEBI:15379"/>
        <dbReference type="ChEBI" id="CHEBI:16526"/>
        <dbReference type="ChEBI" id="CHEBI:16810"/>
        <dbReference type="ChEBI" id="CHEBI:30031"/>
        <dbReference type="ChEBI" id="CHEBI:58100"/>
        <dbReference type="ChEBI" id="CHEBI:141499"/>
        <dbReference type="EC" id="1.14.11.8"/>
    </reaction>
</comment>
<dbReference type="GO" id="GO:0050353">
    <property type="term" value="F:trimethyllysine dioxygenase activity"/>
    <property type="evidence" value="ECO:0007669"/>
    <property type="project" value="UniProtKB-EC"/>
</dbReference>
<evidence type="ECO:0000256" key="12">
    <source>
        <dbReference type="ARBA" id="ARBA00031778"/>
    </source>
</evidence>
<keyword evidence="10" id="KW-0408">Iron</keyword>
<dbReference type="InterPro" id="IPR038492">
    <property type="entry name" value="GBBH-like_N_sf"/>
</dbReference>
<dbReference type="GO" id="GO:0046872">
    <property type="term" value="F:metal ion binding"/>
    <property type="evidence" value="ECO:0007669"/>
    <property type="project" value="UniProtKB-KW"/>
</dbReference>
<evidence type="ECO:0000256" key="2">
    <source>
        <dbReference type="ARBA" id="ARBA00001961"/>
    </source>
</evidence>